<sequence>MFNQHKRSTFDASSSDNNIFKTHHFQLKNSAQRMGTLKDVSAPGRWNNRLRSGTFFKWLFLRQAVTSTLRVFSRQFQHPVKNIKKRGCIFEESSIYLANRQNGHEVRHKVRVPITGTLPRSIKQP</sequence>
<accession>A0A4Y2MSN6</accession>
<protein>
    <submittedName>
        <fullName evidence="1">Uncharacterized protein</fullName>
    </submittedName>
</protein>
<proteinExistence type="predicted"/>
<organism evidence="1 2">
    <name type="scientific">Araneus ventricosus</name>
    <name type="common">Orbweaver spider</name>
    <name type="synonym">Epeira ventricosa</name>
    <dbReference type="NCBI Taxonomy" id="182803"/>
    <lineage>
        <taxon>Eukaryota</taxon>
        <taxon>Metazoa</taxon>
        <taxon>Ecdysozoa</taxon>
        <taxon>Arthropoda</taxon>
        <taxon>Chelicerata</taxon>
        <taxon>Arachnida</taxon>
        <taxon>Araneae</taxon>
        <taxon>Araneomorphae</taxon>
        <taxon>Entelegynae</taxon>
        <taxon>Araneoidea</taxon>
        <taxon>Araneidae</taxon>
        <taxon>Araneus</taxon>
    </lineage>
</organism>
<reference evidence="1 2" key="1">
    <citation type="journal article" date="2019" name="Sci. Rep.">
        <title>Orb-weaving spider Araneus ventricosus genome elucidates the spidroin gene catalogue.</title>
        <authorList>
            <person name="Kono N."/>
            <person name="Nakamura H."/>
            <person name="Ohtoshi R."/>
            <person name="Moran D.A.P."/>
            <person name="Shinohara A."/>
            <person name="Yoshida Y."/>
            <person name="Fujiwara M."/>
            <person name="Mori M."/>
            <person name="Tomita M."/>
            <person name="Arakawa K."/>
        </authorList>
    </citation>
    <scope>NUCLEOTIDE SEQUENCE [LARGE SCALE GENOMIC DNA]</scope>
</reference>
<dbReference type="EMBL" id="BGPR01007699">
    <property type="protein sequence ID" value="GBN28847.1"/>
    <property type="molecule type" value="Genomic_DNA"/>
</dbReference>
<dbReference type="AlphaFoldDB" id="A0A4Y2MSN6"/>
<evidence type="ECO:0000313" key="1">
    <source>
        <dbReference type="EMBL" id="GBN28847.1"/>
    </source>
</evidence>
<dbReference type="Proteomes" id="UP000499080">
    <property type="component" value="Unassembled WGS sequence"/>
</dbReference>
<gene>
    <name evidence="1" type="ORF">AVEN_120515_1</name>
</gene>
<keyword evidence="2" id="KW-1185">Reference proteome</keyword>
<evidence type="ECO:0000313" key="2">
    <source>
        <dbReference type="Proteomes" id="UP000499080"/>
    </source>
</evidence>
<name>A0A4Y2MSN6_ARAVE</name>
<comment type="caution">
    <text evidence="1">The sequence shown here is derived from an EMBL/GenBank/DDBJ whole genome shotgun (WGS) entry which is preliminary data.</text>
</comment>